<reference evidence="1 2" key="1">
    <citation type="submission" date="2016-01" db="EMBL/GenBank/DDBJ databases">
        <title>Draft Genome Sequences of Seven Thermophilic Sporeformers Isolated from Foods.</title>
        <authorList>
            <person name="Berendsen E.M."/>
            <person name="Wells-Bennik M.H."/>
            <person name="Krawcyk A.O."/>
            <person name="De Jong A."/>
            <person name="Holsappel S."/>
            <person name="Eijlander R.T."/>
            <person name="Kuipers O.P."/>
        </authorList>
    </citation>
    <scope>NUCLEOTIDE SEQUENCE [LARGE SCALE GENOMIC DNA]</scope>
    <source>
        <strain evidence="1 2">B4135</strain>
    </source>
</reference>
<organism evidence="1 2">
    <name type="scientific">Caldibacillus debilis</name>
    <dbReference type="NCBI Taxonomy" id="301148"/>
    <lineage>
        <taxon>Bacteria</taxon>
        <taxon>Bacillati</taxon>
        <taxon>Bacillota</taxon>
        <taxon>Bacilli</taxon>
        <taxon>Bacillales</taxon>
        <taxon>Bacillaceae</taxon>
        <taxon>Caldibacillus</taxon>
    </lineage>
</organism>
<sequence>MNTFKVCQRIANIFFIFPHPLSAVFNTAYAKTGESYTCLPGRRLAGAGAGDFRAKKK</sequence>
<dbReference type="EMBL" id="LQYT01000036">
    <property type="protein sequence ID" value="KYD20176.1"/>
    <property type="molecule type" value="Genomic_DNA"/>
</dbReference>
<evidence type="ECO:0000313" key="1">
    <source>
        <dbReference type="EMBL" id="KYD20176.1"/>
    </source>
</evidence>
<accession>A0A150M742</accession>
<dbReference type="STRING" id="301148.B4135_1952"/>
<protein>
    <submittedName>
        <fullName evidence="1">Uncharacterized protein</fullName>
    </submittedName>
</protein>
<name>A0A150M742_9BACI</name>
<evidence type="ECO:0000313" key="2">
    <source>
        <dbReference type="Proteomes" id="UP000075683"/>
    </source>
</evidence>
<dbReference type="Proteomes" id="UP000075683">
    <property type="component" value="Unassembled WGS sequence"/>
</dbReference>
<gene>
    <name evidence="1" type="ORF">B4135_1952</name>
</gene>
<proteinExistence type="predicted"/>
<dbReference type="AlphaFoldDB" id="A0A150M742"/>
<comment type="caution">
    <text evidence="1">The sequence shown here is derived from an EMBL/GenBank/DDBJ whole genome shotgun (WGS) entry which is preliminary data.</text>
</comment>